<evidence type="ECO:0000259" key="2">
    <source>
        <dbReference type="Pfam" id="PF03819"/>
    </source>
</evidence>
<dbReference type="InterPro" id="IPR011551">
    <property type="entry name" value="NTP_PyrPHydrolase_MazG"/>
</dbReference>
<dbReference type="GO" id="GO:0046061">
    <property type="term" value="P:dATP catabolic process"/>
    <property type="evidence" value="ECO:0007669"/>
    <property type="project" value="TreeGrafter"/>
</dbReference>
<comment type="caution">
    <text evidence="3">The sequence shown here is derived from an EMBL/GenBank/DDBJ whole genome shotgun (WGS) entry which is preliminary data.</text>
</comment>
<evidence type="ECO:0000313" key="3">
    <source>
        <dbReference type="EMBL" id="MDN4488050.1"/>
    </source>
</evidence>
<dbReference type="Proteomes" id="UP001172737">
    <property type="component" value="Unassembled WGS sequence"/>
</dbReference>
<dbReference type="AlphaFoldDB" id="A0AAW7M453"/>
<dbReference type="Gene3D" id="1.10.287.1080">
    <property type="entry name" value="MazG-like"/>
    <property type="match status" value="1"/>
</dbReference>
<protein>
    <submittedName>
        <fullName evidence="3">MazG family protein</fullName>
    </submittedName>
</protein>
<feature type="compositionally biased region" description="Basic and acidic residues" evidence="1">
    <location>
        <begin position="204"/>
        <end position="214"/>
    </location>
</feature>
<dbReference type="GO" id="GO:0046076">
    <property type="term" value="P:dTTP catabolic process"/>
    <property type="evidence" value="ECO:0007669"/>
    <property type="project" value="TreeGrafter"/>
</dbReference>
<dbReference type="EMBL" id="JAUHPX010000004">
    <property type="protein sequence ID" value="MDN4488050.1"/>
    <property type="molecule type" value="Genomic_DNA"/>
</dbReference>
<sequence length="223" mass="24274">MTDGLIRLVQVMDRLRSPGGCPWDAEQTHETLVRFALEETYELVDAIENGTREDLREELGDVLLQVVFHARVAQEHPEDPFTLDEVANGVADKLIERHPHVFADAEAGTADEVYSRWERIKKETKRRESVFDGVPLDQPALARAQKIASRADRAGVVLPGAPASSDGDDAAARIGAELLALAVRAQAAGVDAEAALRAATREFEGAARDAEQQRPADTGRSSD</sequence>
<dbReference type="PANTHER" id="PTHR30522">
    <property type="entry name" value="NUCLEOSIDE TRIPHOSPHATE PYROPHOSPHOHYDROLASE"/>
    <property type="match status" value="1"/>
</dbReference>
<dbReference type="FunFam" id="1.10.287.1080:FF:000001">
    <property type="entry name" value="Nucleoside triphosphate pyrophosphohydrolase"/>
    <property type="match status" value="1"/>
</dbReference>
<dbReference type="GO" id="GO:0006950">
    <property type="term" value="P:response to stress"/>
    <property type="evidence" value="ECO:0007669"/>
    <property type="project" value="UniProtKB-ARBA"/>
</dbReference>
<organism evidence="3 4">
    <name type="scientific">Demequina lignilytica</name>
    <dbReference type="NCBI Taxonomy" id="3051663"/>
    <lineage>
        <taxon>Bacteria</taxon>
        <taxon>Bacillati</taxon>
        <taxon>Actinomycetota</taxon>
        <taxon>Actinomycetes</taxon>
        <taxon>Micrococcales</taxon>
        <taxon>Demequinaceae</taxon>
        <taxon>Demequina</taxon>
    </lineage>
</organism>
<gene>
    <name evidence="3" type="ORF">QQX10_07700</name>
</gene>
<dbReference type="GO" id="GO:0046047">
    <property type="term" value="P:TTP catabolic process"/>
    <property type="evidence" value="ECO:0007669"/>
    <property type="project" value="TreeGrafter"/>
</dbReference>
<feature type="region of interest" description="Disordered" evidence="1">
    <location>
        <begin position="204"/>
        <end position="223"/>
    </location>
</feature>
<dbReference type="GO" id="GO:0047429">
    <property type="term" value="F:nucleoside triphosphate diphosphatase activity"/>
    <property type="evidence" value="ECO:0007669"/>
    <property type="project" value="TreeGrafter"/>
</dbReference>
<dbReference type="GO" id="GO:0006203">
    <property type="term" value="P:dGTP catabolic process"/>
    <property type="evidence" value="ECO:0007669"/>
    <property type="project" value="TreeGrafter"/>
</dbReference>
<dbReference type="RefSeq" id="WP_301118830.1">
    <property type="nucleotide sequence ID" value="NZ_JAUHPX010000004.1"/>
</dbReference>
<dbReference type="SUPFAM" id="SSF101386">
    <property type="entry name" value="all-alpha NTP pyrophosphatases"/>
    <property type="match status" value="1"/>
</dbReference>
<accession>A0AAW7M453</accession>
<dbReference type="CDD" id="cd11528">
    <property type="entry name" value="NTP-PPase_MazG_Nterm"/>
    <property type="match status" value="1"/>
</dbReference>
<evidence type="ECO:0000313" key="4">
    <source>
        <dbReference type="Proteomes" id="UP001172737"/>
    </source>
</evidence>
<dbReference type="PANTHER" id="PTHR30522:SF0">
    <property type="entry name" value="NUCLEOSIDE TRIPHOSPHATE PYROPHOSPHOHYDROLASE"/>
    <property type="match status" value="1"/>
</dbReference>
<reference evidence="3" key="1">
    <citation type="submission" date="2023-06" db="EMBL/GenBank/DDBJ databases">
        <title>Sysu t00039.</title>
        <authorList>
            <person name="Gao L."/>
            <person name="Fang B.-Z."/>
            <person name="Li W.-J."/>
        </authorList>
    </citation>
    <scope>NUCLEOTIDE SEQUENCE</scope>
    <source>
        <strain evidence="3">SYSU T00039</strain>
    </source>
</reference>
<dbReference type="InterPro" id="IPR004518">
    <property type="entry name" value="MazG-like_dom"/>
</dbReference>
<dbReference type="InterPro" id="IPR048015">
    <property type="entry name" value="NTP-PPase_MazG-like_N"/>
</dbReference>
<keyword evidence="4" id="KW-1185">Reference proteome</keyword>
<evidence type="ECO:0000256" key="1">
    <source>
        <dbReference type="SAM" id="MobiDB-lite"/>
    </source>
</evidence>
<dbReference type="Pfam" id="PF03819">
    <property type="entry name" value="MazG"/>
    <property type="match status" value="1"/>
</dbReference>
<dbReference type="NCBIfam" id="TIGR00444">
    <property type="entry name" value="mazG"/>
    <property type="match status" value="1"/>
</dbReference>
<dbReference type="GO" id="GO:0046081">
    <property type="term" value="P:dUTP catabolic process"/>
    <property type="evidence" value="ECO:0007669"/>
    <property type="project" value="TreeGrafter"/>
</dbReference>
<feature type="domain" description="NTP pyrophosphohydrolase MazG-like" evidence="2">
    <location>
        <begin position="27"/>
        <end position="102"/>
    </location>
</feature>
<name>A0AAW7M453_9MICO</name>
<proteinExistence type="predicted"/>
<dbReference type="GO" id="GO:0046052">
    <property type="term" value="P:UTP catabolic process"/>
    <property type="evidence" value="ECO:0007669"/>
    <property type="project" value="TreeGrafter"/>
</dbReference>